<evidence type="ECO:0000313" key="2">
    <source>
        <dbReference type="EMBL" id="KAL1526563.1"/>
    </source>
</evidence>
<keyword evidence="3" id="KW-1185">Reference proteome</keyword>
<protein>
    <submittedName>
        <fullName evidence="2">Uncharacterized protein</fullName>
    </submittedName>
</protein>
<reference evidence="2 3" key="1">
    <citation type="journal article" date="2024" name="Science">
        <title>Giant polyketide synthase enzymes in the biosynthesis of giant marine polyether toxins.</title>
        <authorList>
            <person name="Fallon T.R."/>
            <person name="Shende V.V."/>
            <person name="Wierzbicki I.H."/>
            <person name="Pendleton A.L."/>
            <person name="Watervoot N.F."/>
            <person name="Auber R.P."/>
            <person name="Gonzalez D.J."/>
            <person name="Wisecaver J.H."/>
            <person name="Moore B.S."/>
        </authorList>
    </citation>
    <scope>NUCLEOTIDE SEQUENCE [LARGE SCALE GENOMIC DNA]</scope>
    <source>
        <strain evidence="2 3">12B1</strain>
    </source>
</reference>
<comment type="caution">
    <text evidence="2">The sequence shown here is derived from an EMBL/GenBank/DDBJ whole genome shotgun (WGS) entry which is preliminary data.</text>
</comment>
<name>A0AB34JWL0_PRYPA</name>
<feature type="compositionally biased region" description="Low complexity" evidence="1">
    <location>
        <begin position="91"/>
        <end position="100"/>
    </location>
</feature>
<organism evidence="2 3">
    <name type="scientific">Prymnesium parvum</name>
    <name type="common">Toxic golden alga</name>
    <dbReference type="NCBI Taxonomy" id="97485"/>
    <lineage>
        <taxon>Eukaryota</taxon>
        <taxon>Haptista</taxon>
        <taxon>Haptophyta</taxon>
        <taxon>Prymnesiophyceae</taxon>
        <taxon>Prymnesiales</taxon>
        <taxon>Prymnesiaceae</taxon>
        <taxon>Prymnesium</taxon>
    </lineage>
</organism>
<proteinExistence type="predicted"/>
<dbReference type="AlphaFoldDB" id="A0AB34JWL0"/>
<accession>A0AB34JWL0</accession>
<evidence type="ECO:0000313" key="3">
    <source>
        <dbReference type="Proteomes" id="UP001515480"/>
    </source>
</evidence>
<feature type="region of interest" description="Disordered" evidence="1">
    <location>
        <begin position="78"/>
        <end position="107"/>
    </location>
</feature>
<dbReference type="EMBL" id="JBGBPQ010000003">
    <property type="protein sequence ID" value="KAL1526563.1"/>
    <property type="molecule type" value="Genomic_DNA"/>
</dbReference>
<dbReference type="Proteomes" id="UP001515480">
    <property type="component" value="Unassembled WGS sequence"/>
</dbReference>
<evidence type="ECO:0000256" key="1">
    <source>
        <dbReference type="SAM" id="MobiDB-lite"/>
    </source>
</evidence>
<gene>
    <name evidence="2" type="ORF">AB1Y20_015271</name>
</gene>
<sequence length="187" mass="20104">MPPRQRAASAVDTTTRLSLGDEVSVAVGACSARCMPSLEALVRGTPSSCATRLSSWGERKTNGWCGSNETAQVREEGAVVRGQRNSGPRNSSSSTCPQDSSDAEVDDETGAIVVGDADHEAEPQRAPQDVVPLGEWKRDDHCLQIVQVMQMPPPHAADLEPRKQQTRPELRFAMAHHSFVPEAPGHA</sequence>